<evidence type="ECO:0000256" key="5">
    <source>
        <dbReference type="ARBA" id="ARBA00022801"/>
    </source>
</evidence>
<dbReference type="GO" id="GO:0008408">
    <property type="term" value="F:3'-5' exonuclease activity"/>
    <property type="evidence" value="ECO:0007669"/>
    <property type="project" value="InterPro"/>
</dbReference>
<sequence>MRILHTADWHIGHRLHDNERYDEHQLFLDWLLTVIETYEIDLLIVAGDIFDNGYPSHESQSQYYQFLRGLAQTNCRNTIIVGGNHDYPGTLNAPRDILELLNIKVIGKAFRELKYQIIPIHDSQKKLQAVVCAVPYLRDKDIRQAIVGESYEQIEERIKEGIIKHYQQLAEEVTSFRSTNVPIIATGHLFALGGEPSAPSEMRECSEKPIHIGTLGNISAADFPTVFDYIALGHLHRPQRVNQQDHIRYSGSPLPLSFSEFTDKKTVLVLEFTDNKLMEVVPVEVPQWRRLVRFRGTFEKLEKDIKDFDDSGQLMRVWAEIKVELDYYEPNIVQKLHDLIKDRNIDILKHQAIYTHTHLSLDEQIGLEKALYELSPEEIFEKKCESESLDPEKYPEMLQAFRELLEDEDHS</sequence>
<dbReference type="SUPFAM" id="SSF56300">
    <property type="entry name" value="Metallo-dependent phosphatases"/>
    <property type="match status" value="1"/>
</dbReference>
<comment type="function">
    <text evidence="7">SbcCD cleaves DNA hairpin structures. These structures can inhibit DNA replication and are intermediates in certain DNA recombination reactions. The complex acts as a 3'-&gt;5' double strand exonuclease that can open hairpins. It also has a 5' single-strand endonuclease activity.</text>
</comment>
<proteinExistence type="inferred from homology"/>
<keyword evidence="5 7" id="KW-0378">Hydrolase</keyword>
<dbReference type="InterPro" id="IPR050535">
    <property type="entry name" value="DNA_Repair-Maintenance_Comp"/>
</dbReference>
<dbReference type="NCBIfam" id="TIGR00619">
    <property type="entry name" value="sbcd"/>
    <property type="match status" value="1"/>
</dbReference>
<dbReference type="GO" id="GO:0006260">
    <property type="term" value="P:DNA replication"/>
    <property type="evidence" value="ECO:0007669"/>
    <property type="project" value="UniProtKB-KW"/>
</dbReference>
<accession>A0AAE3U8Y1</accession>
<dbReference type="InterPro" id="IPR029052">
    <property type="entry name" value="Metallo-depent_PP-like"/>
</dbReference>
<keyword evidence="7" id="KW-0235">DNA replication</keyword>
<dbReference type="AlphaFoldDB" id="A0AAE3U8Y1"/>
<dbReference type="Proteomes" id="UP001241110">
    <property type="component" value="Unassembled WGS sequence"/>
</dbReference>
<comment type="similarity">
    <text evidence="1 7">Belongs to the SbcD family.</text>
</comment>
<comment type="subunit">
    <text evidence="2 7">Heterodimer of SbcC and SbcD.</text>
</comment>
<feature type="domain" description="Nuclease SbcCD subunit D C-terminal" evidence="9">
    <location>
        <begin position="288"/>
        <end position="387"/>
    </location>
</feature>
<dbReference type="Pfam" id="PF00149">
    <property type="entry name" value="Metallophos"/>
    <property type="match status" value="1"/>
</dbReference>
<evidence type="ECO:0000313" key="11">
    <source>
        <dbReference type="Proteomes" id="UP001241110"/>
    </source>
</evidence>
<dbReference type="InterPro" id="IPR004593">
    <property type="entry name" value="SbcD"/>
</dbReference>
<comment type="caution">
    <text evidence="10">The sequence shown here is derived from an EMBL/GenBank/DDBJ whole genome shotgun (WGS) entry which is preliminary data.</text>
</comment>
<dbReference type="InterPro" id="IPR041796">
    <property type="entry name" value="Mre11_N"/>
</dbReference>
<evidence type="ECO:0000256" key="6">
    <source>
        <dbReference type="ARBA" id="ARBA00022839"/>
    </source>
</evidence>
<dbReference type="GO" id="GO:0004519">
    <property type="term" value="F:endonuclease activity"/>
    <property type="evidence" value="ECO:0007669"/>
    <property type="project" value="UniProtKB-KW"/>
</dbReference>
<dbReference type="Gene3D" id="3.30.160.720">
    <property type="match status" value="1"/>
</dbReference>
<dbReference type="GO" id="GO:0006310">
    <property type="term" value="P:DNA recombination"/>
    <property type="evidence" value="ECO:0007669"/>
    <property type="project" value="UniProtKB-KW"/>
</dbReference>
<dbReference type="PANTHER" id="PTHR30337:SF0">
    <property type="entry name" value="NUCLEASE SBCCD SUBUNIT D"/>
    <property type="match status" value="1"/>
</dbReference>
<evidence type="ECO:0000256" key="7">
    <source>
        <dbReference type="RuleBase" id="RU363069"/>
    </source>
</evidence>
<evidence type="ECO:0000256" key="2">
    <source>
        <dbReference type="ARBA" id="ARBA00011322"/>
    </source>
</evidence>
<organism evidence="10 11">
    <name type="scientific">Xanthocytophaga flava</name>
    <dbReference type="NCBI Taxonomy" id="3048013"/>
    <lineage>
        <taxon>Bacteria</taxon>
        <taxon>Pseudomonadati</taxon>
        <taxon>Bacteroidota</taxon>
        <taxon>Cytophagia</taxon>
        <taxon>Cytophagales</taxon>
        <taxon>Rhodocytophagaceae</taxon>
        <taxon>Xanthocytophaga</taxon>
    </lineage>
</organism>
<dbReference type="CDD" id="cd00840">
    <property type="entry name" value="MPP_Mre11_N"/>
    <property type="match status" value="1"/>
</dbReference>
<keyword evidence="7" id="KW-0233">DNA recombination</keyword>
<evidence type="ECO:0000259" key="8">
    <source>
        <dbReference type="Pfam" id="PF00149"/>
    </source>
</evidence>
<keyword evidence="7" id="KW-0255">Endonuclease</keyword>
<evidence type="ECO:0000313" key="10">
    <source>
        <dbReference type="EMBL" id="MDJ1484499.1"/>
    </source>
</evidence>
<gene>
    <name evidence="7" type="primary">sbcD</name>
    <name evidence="10" type="ORF">QNI16_28635</name>
</gene>
<protein>
    <recommendedName>
        <fullName evidence="3 7">Nuclease SbcCD subunit D</fullName>
    </recommendedName>
</protein>
<evidence type="ECO:0000256" key="1">
    <source>
        <dbReference type="ARBA" id="ARBA00010555"/>
    </source>
</evidence>
<name>A0AAE3U8Y1_9BACT</name>
<feature type="domain" description="Calcineurin-like phosphoesterase" evidence="8">
    <location>
        <begin position="1"/>
        <end position="114"/>
    </location>
</feature>
<dbReference type="InterPro" id="IPR026843">
    <property type="entry name" value="SbcD_C"/>
</dbReference>
<evidence type="ECO:0000259" key="9">
    <source>
        <dbReference type="Pfam" id="PF12320"/>
    </source>
</evidence>
<reference evidence="10" key="1">
    <citation type="submission" date="2023-05" db="EMBL/GenBank/DDBJ databases">
        <authorList>
            <person name="Zhang X."/>
        </authorList>
    </citation>
    <scope>NUCLEOTIDE SEQUENCE</scope>
    <source>
        <strain evidence="10">YF14B1</strain>
    </source>
</reference>
<dbReference type="Pfam" id="PF12320">
    <property type="entry name" value="SbcD_C"/>
    <property type="match status" value="1"/>
</dbReference>
<keyword evidence="4 7" id="KW-0540">Nuclease</keyword>
<dbReference type="InterPro" id="IPR004843">
    <property type="entry name" value="Calcineurin-like_PHP"/>
</dbReference>
<evidence type="ECO:0000256" key="4">
    <source>
        <dbReference type="ARBA" id="ARBA00022722"/>
    </source>
</evidence>
<dbReference type="RefSeq" id="WP_313985885.1">
    <property type="nucleotide sequence ID" value="NZ_JASJOS010000015.1"/>
</dbReference>
<dbReference type="PANTHER" id="PTHR30337">
    <property type="entry name" value="COMPONENT OF ATP-DEPENDENT DSDNA EXONUCLEASE"/>
    <property type="match status" value="1"/>
</dbReference>
<dbReference type="Gene3D" id="3.60.21.10">
    <property type="match status" value="1"/>
</dbReference>
<keyword evidence="6 7" id="KW-0269">Exonuclease</keyword>
<dbReference type="EMBL" id="JASJOS010000015">
    <property type="protein sequence ID" value="MDJ1484499.1"/>
    <property type="molecule type" value="Genomic_DNA"/>
</dbReference>
<evidence type="ECO:0000256" key="3">
    <source>
        <dbReference type="ARBA" id="ARBA00013365"/>
    </source>
</evidence>